<dbReference type="AlphaFoldDB" id="A0A5E4CLY3"/>
<keyword evidence="3" id="KW-1185">Reference proteome</keyword>
<sequence>MSPRLSEPQGVHPGRSRPLLTSVTPPEQGWPSLQDCELLLEPREGGTQAGLGLGVTLEGQRERGTRTWPAASCSLPSGEHGAGGRSAGRGHLQAPRPSPWIPRDELMRGAAPLVPMATRPSPLHQELGRGQEQMSEVEMVAAVTSPSSIIQTVPRSNHKMFILPGGRGPQTAKPRQGPPKRQLPAHTVWPSPALAPGLPGPDPKSN</sequence>
<evidence type="ECO:0000313" key="2">
    <source>
        <dbReference type="EMBL" id="VTJ81912.1"/>
    </source>
</evidence>
<reference evidence="2" key="1">
    <citation type="submission" date="2019-04" db="EMBL/GenBank/DDBJ databases">
        <authorList>
            <person name="Alioto T."/>
            <person name="Alioto T."/>
        </authorList>
    </citation>
    <scope>NUCLEOTIDE SEQUENCE [LARGE SCALE GENOMIC DNA]</scope>
</reference>
<organism evidence="2 3">
    <name type="scientific">Marmota monax</name>
    <name type="common">Woodchuck</name>
    <dbReference type="NCBI Taxonomy" id="9995"/>
    <lineage>
        <taxon>Eukaryota</taxon>
        <taxon>Metazoa</taxon>
        <taxon>Chordata</taxon>
        <taxon>Craniata</taxon>
        <taxon>Vertebrata</taxon>
        <taxon>Euteleostomi</taxon>
        <taxon>Mammalia</taxon>
        <taxon>Eutheria</taxon>
        <taxon>Euarchontoglires</taxon>
        <taxon>Glires</taxon>
        <taxon>Rodentia</taxon>
        <taxon>Sciuromorpha</taxon>
        <taxon>Sciuridae</taxon>
        <taxon>Xerinae</taxon>
        <taxon>Marmotini</taxon>
        <taxon>Marmota</taxon>
    </lineage>
</organism>
<evidence type="ECO:0000313" key="3">
    <source>
        <dbReference type="Proteomes" id="UP000335636"/>
    </source>
</evidence>
<gene>
    <name evidence="2" type="ORF">MONAX_5E035990</name>
</gene>
<feature type="region of interest" description="Disordered" evidence="1">
    <location>
        <begin position="1"/>
        <end position="32"/>
    </location>
</feature>
<dbReference type="Proteomes" id="UP000335636">
    <property type="component" value="Unassembled WGS sequence"/>
</dbReference>
<feature type="region of interest" description="Disordered" evidence="1">
    <location>
        <begin position="60"/>
        <end position="103"/>
    </location>
</feature>
<feature type="region of interest" description="Disordered" evidence="1">
    <location>
        <begin position="115"/>
        <end position="134"/>
    </location>
</feature>
<protein>
    <submittedName>
        <fullName evidence="2">Uncharacterized protein</fullName>
    </submittedName>
</protein>
<feature type="region of interest" description="Disordered" evidence="1">
    <location>
        <begin position="155"/>
        <end position="206"/>
    </location>
</feature>
<evidence type="ECO:0000256" key="1">
    <source>
        <dbReference type="SAM" id="MobiDB-lite"/>
    </source>
</evidence>
<proteinExistence type="predicted"/>
<comment type="caution">
    <text evidence="2">The sequence shown here is derived from an EMBL/GenBank/DDBJ whole genome shotgun (WGS) entry which is preliminary data.</text>
</comment>
<dbReference type="EMBL" id="CABDUW010001476">
    <property type="protein sequence ID" value="VTJ81912.1"/>
    <property type="molecule type" value="Genomic_DNA"/>
</dbReference>
<name>A0A5E4CLY3_MARMO</name>
<accession>A0A5E4CLY3</accession>